<reference evidence="11" key="3">
    <citation type="submission" date="2021-05" db="UniProtKB">
        <authorList>
            <consortium name="EnsemblPlants"/>
        </authorList>
    </citation>
    <scope>IDENTIFICATION</scope>
    <source>
        <strain evidence="11">cv. B73</strain>
    </source>
</reference>
<dbReference type="RefSeq" id="NP_001152294.2">
    <property type="nucleotide sequence ID" value="NM_001158822.2"/>
</dbReference>
<dbReference type="Proteomes" id="UP000007305">
    <property type="component" value="Chromosome 8"/>
</dbReference>
<reference evidence="12" key="1">
    <citation type="journal article" date="2009" name="Science">
        <title>The B73 maize genome: complexity, diversity, and dynamics.</title>
        <authorList>
            <person name="Schnable P.S."/>
            <person name="Ware D."/>
            <person name="Fulton R.S."/>
            <person name="Stein J.C."/>
            <person name="Wei F."/>
            <person name="Pasternak S."/>
            <person name="Liang C."/>
            <person name="Zhang J."/>
            <person name="Fulton L."/>
            <person name="Graves T.A."/>
            <person name="Minx P."/>
            <person name="Reily A.D."/>
            <person name="Courtney L."/>
            <person name="Kruchowski S.S."/>
            <person name="Tomlinson C."/>
            <person name="Strong C."/>
            <person name="Delehaunty K."/>
            <person name="Fronick C."/>
            <person name="Courtney B."/>
            <person name="Rock S.M."/>
            <person name="Belter E."/>
            <person name="Du F."/>
            <person name="Kim K."/>
            <person name="Abbott R.M."/>
            <person name="Cotton M."/>
            <person name="Levy A."/>
            <person name="Marchetto P."/>
            <person name="Ochoa K."/>
            <person name="Jackson S.M."/>
            <person name="Gillam B."/>
            <person name="Chen W."/>
            <person name="Yan L."/>
            <person name="Higginbotham J."/>
            <person name="Cardenas M."/>
            <person name="Waligorski J."/>
            <person name="Applebaum E."/>
            <person name="Phelps L."/>
            <person name="Falcone J."/>
            <person name="Kanchi K."/>
            <person name="Thane T."/>
            <person name="Scimone A."/>
            <person name="Thane N."/>
            <person name="Henke J."/>
            <person name="Wang T."/>
            <person name="Ruppert J."/>
            <person name="Shah N."/>
            <person name="Rotter K."/>
            <person name="Hodges J."/>
            <person name="Ingenthron E."/>
            <person name="Cordes M."/>
            <person name="Kohlberg S."/>
            <person name="Sgro J."/>
            <person name="Delgado B."/>
            <person name="Mead K."/>
            <person name="Chinwalla A."/>
            <person name="Leonard S."/>
            <person name="Crouse K."/>
            <person name="Collura K."/>
            <person name="Kudrna D."/>
            <person name="Currie J."/>
            <person name="He R."/>
            <person name="Angelova A."/>
            <person name="Rajasekar S."/>
            <person name="Mueller T."/>
            <person name="Lomeli R."/>
            <person name="Scara G."/>
            <person name="Ko A."/>
            <person name="Delaney K."/>
            <person name="Wissotski M."/>
            <person name="Lopez G."/>
            <person name="Campos D."/>
            <person name="Braidotti M."/>
            <person name="Ashley E."/>
            <person name="Golser W."/>
            <person name="Kim H."/>
            <person name="Lee S."/>
            <person name="Lin J."/>
            <person name="Dujmic Z."/>
            <person name="Kim W."/>
            <person name="Talag J."/>
            <person name="Zuccolo A."/>
            <person name="Fan C."/>
            <person name="Sebastian A."/>
            <person name="Kramer M."/>
            <person name="Spiegel L."/>
            <person name="Nascimento L."/>
            <person name="Zutavern T."/>
            <person name="Miller B."/>
            <person name="Ambroise C."/>
            <person name="Muller S."/>
            <person name="Spooner W."/>
            <person name="Narechania A."/>
            <person name="Ren L."/>
            <person name="Wei S."/>
            <person name="Kumari S."/>
            <person name="Faga B."/>
            <person name="Levy M.J."/>
            <person name="McMahan L."/>
            <person name="Van Buren P."/>
            <person name="Vaughn M.W."/>
            <person name="Ying K."/>
            <person name="Yeh C.-T."/>
            <person name="Emrich S.J."/>
            <person name="Jia Y."/>
            <person name="Kalyanaraman A."/>
            <person name="Hsia A.-P."/>
            <person name="Barbazuk W.B."/>
            <person name="Baucom R.S."/>
            <person name="Brutnell T.P."/>
            <person name="Carpita N.C."/>
            <person name="Chaparro C."/>
            <person name="Chia J.-M."/>
            <person name="Deragon J.-M."/>
            <person name="Estill J.C."/>
            <person name="Fu Y."/>
            <person name="Jeddeloh J.A."/>
            <person name="Han Y."/>
            <person name="Lee H."/>
            <person name="Li P."/>
            <person name="Lisch D.R."/>
            <person name="Liu S."/>
            <person name="Liu Z."/>
            <person name="Nagel D.H."/>
            <person name="McCann M.C."/>
            <person name="SanMiguel P."/>
            <person name="Myers A.M."/>
            <person name="Nettleton D."/>
            <person name="Nguyen J."/>
            <person name="Penning B.W."/>
            <person name="Ponnala L."/>
            <person name="Schneider K.L."/>
            <person name="Schwartz D.C."/>
            <person name="Sharma A."/>
            <person name="Soderlund C."/>
            <person name="Springer N.M."/>
            <person name="Sun Q."/>
            <person name="Wang H."/>
            <person name="Waterman M."/>
            <person name="Westerman R."/>
            <person name="Wolfgruber T.K."/>
            <person name="Yang L."/>
            <person name="Yu Y."/>
            <person name="Zhang L."/>
            <person name="Zhou S."/>
            <person name="Zhu Q."/>
            <person name="Bennetzen J.L."/>
            <person name="Dawe R.K."/>
            <person name="Jiang J."/>
            <person name="Jiang N."/>
            <person name="Presting G.G."/>
            <person name="Wessler S.R."/>
            <person name="Aluru S."/>
            <person name="Martienssen R.A."/>
            <person name="Clifton S.W."/>
            <person name="McCombie W.R."/>
            <person name="Wing R.A."/>
            <person name="Wilson R.K."/>
        </authorList>
    </citation>
    <scope>NUCLEOTIDE SEQUENCE [LARGE SCALE GENOMIC DNA]</scope>
    <source>
        <strain evidence="12">cv. B73</strain>
    </source>
</reference>
<reference evidence="11" key="2">
    <citation type="submission" date="2019-07" db="EMBL/GenBank/DDBJ databases">
        <authorList>
            <person name="Seetharam A."/>
            <person name="Woodhouse M."/>
            <person name="Cannon E."/>
        </authorList>
    </citation>
    <scope>NUCLEOTIDE SEQUENCE [LARGE SCALE GENOMIC DNA]</scope>
    <source>
        <strain evidence="11">cv. B73</strain>
    </source>
</reference>
<evidence type="ECO:0000256" key="5">
    <source>
        <dbReference type="ARBA" id="ARBA00022692"/>
    </source>
</evidence>
<feature type="compositionally biased region" description="Low complexity" evidence="9">
    <location>
        <begin position="114"/>
        <end position="127"/>
    </location>
</feature>
<dbReference type="GO" id="GO:0005886">
    <property type="term" value="C:plasma membrane"/>
    <property type="evidence" value="ECO:0007669"/>
    <property type="project" value="UniProtKB-SubCell"/>
</dbReference>
<dbReference type="Pfam" id="PF04535">
    <property type="entry name" value="CASP_dom"/>
    <property type="match status" value="1"/>
</dbReference>
<feature type="transmembrane region" description="Helical" evidence="8">
    <location>
        <begin position="342"/>
        <end position="366"/>
    </location>
</feature>
<evidence type="ECO:0000256" key="3">
    <source>
        <dbReference type="ARBA" id="ARBA00011489"/>
    </source>
</evidence>
<dbReference type="GeneID" id="100285933"/>
<name>A0A804QRZ2_MAIZE</name>
<dbReference type="PANTHER" id="PTHR33573:SF35">
    <property type="entry name" value="CASP-LIKE PROTEIN 4U1"/>
    <property type="match status" value="1"/>
</dbReference>
<feature type="compositionally biased region" description="Basic and acidic residues" evidence="9">
    <location>
        <begin position="36"/>
        <end position="51"/>
    </location>
</feature>
<evidence type="ECO:0000256" key="9">
    <source>
        <dbReference type="SAM" id="MobiDB-lite"/>
    </source>
</evidence>
<evidence type="ECO:0000313" key="12">
    <source>
        <dbReference type="Proteomes" id="UP000007305"/>
    </source>
</evidence>
<comment type="subcellular location">
    <subcellularLocation>
        <location evidence="1 8">Cell membrane</location>
        <topology evidence="1 8">Multi-pass membrane protein</topology>
    </subcellularLocation>
</comment>
<comment type="similarity">
    <text evidence="2 8">Belongs to the Casparian strip membrane proteins (CASP) family.</text>
</comment>
<evidence type="ECO:0000256" key="8">
    <source>
        <dbReference type="RuleBase" id="RU361233"/>
    </source>
</evidence>
<dbReference type="EnsemblPlants" id="Zm00001eb359200_T001">
    <property type="protein sequence ID" value="Zm00001eb359200_P001"/>
    <property type="gene ID" value="Zm00001eb359200"/>
</dbReference>
<evidence type="ECO:0000259" key="10">
    <source>
        <dbReference type="Pfam" id="PF04535"/>
    </source>
</evidence>
<keyword evidence="7 8" id="KW-0472">Membrane</keyword>
<gene>
    <name evidence="11" type="primary">LOC100285933</name>
</gene>
<evidence type="ECO:0000256" key="7">
    <source>
        <dbReference type="ARBA" id="ARBA00023136"/>
    </source>
</evidence>
<dbReference type="KEGG" id="zma:100285933"/>
<feature type="transmembrane region" description="Helical" evidence="8">
    <location>
        <begin position="259"/>
        <end position="277"/>
    </location>
</feature>
<feature type="domain" description="Casparian strip membrane protein" evidence="10">
    <location>
        <begin position="222"/>
        <end position="353"/>
    </location>
</feature>
<proteinExistence type="inferred from homology"/>
<evidence type="ECO:0000313" key="11">
    <source>
        <dbReference type="EnsemblPlants" id="Zm00001eb359200_P001"/>
    </source>
</evidence>
<protein>
    <recommendedName>
        <fullName evidence="8">CASP-like protein</fullName>
    </recommendedName>
</protein>
<dbReference type="PANTHER" id="PTHR33573">
    <property type="entry name" value="CASP-LIKE PROTEIN 4A4"/>
    <property type="match status" value="1"/>
</dbReference>
<dbReference type="AlphaFoldDB" id="A0A804QRZ2"/>
<evidence type="ECO:0000256" key="1">
    <source>
        <dbReference type="ARBA" id="ARBA00004651"/>
    </source>
</evidence>
<feature type="compositionally biased region" description="Pro residues" evidence="9">
    <location>
        <begin position="7"/>
        <end position="23"/>
    </location>
</feature>
<keyword evidence="12" id="KW-1185">Reference proteome</keyword>
<feature type="region of interest" description="Disordered" evidence="9">
    <location>
        <begin position="1"/>
        <end position="162"/>
    </location>
</feature>
<organism evidence="11 12">
    <name type="scientific">Zea mays</name>
    <name type="common">Maize</name>
    <dbReference type="NCBI Taxonomy" id="4577"/>
    <lineage>
        <taxon>Eukaryota</taxon>
        <taxon>Viridiplantae</taxon>
        <taxon>Streptophyta</taxon>
        <taxon>Embryophyta</taxon>
        <taxon>Tracheophyta</taxon>
        <taxon>Spermatophyta</taxon>
        <taxon>Magnoliopsida</taxon>
        <taxon>Liliopsida</taxon>
        <taxon>Poales</taxon>
        <taxon>Poaceae</taxon>
        <taxon>PACMAD clade</taxon>
        <taxon>Panicoideae</taxon>
        <taxon>Andropogonodae</taxon>
        <taxon>Andropogoneae</taxon>
        <taxon>Tripsacinae</taxon>
        <taxon>Zea</taxon>
    </lineage>
</organism>
<feature type="transmembrane region" description="Helical" evidence="8">
    <location>
        <begin position="298"/>
        <end position="322"/>
    </location>
</feature>
<evidence type="ECO:0000256" key="6">
    <source>
        <dbReference type="ARBA" id="ARBA00022989"/>
    </source>
</evidence>
<keyword evidence="6 8" id="KW-1133">Transmembrane helix</keyword>
<sequence>MASTPRTPAPERSPPPVPTPPPPLEDEPPPYLADGSPREEASFSSDGREGAPPKNPQLSPTHHAAPRLVPPPSSPARQDGQEQEGSANKAAAATAEPAREPLRQMATGLARPLSSQTSPATTNSPTPSASPTPSSPAPVANNSKRSGQSTPKRAETKLPLSSPAVAVHFDPVEEAVTSPLRLGKARLDQQQQQQHAAGAAESGASVVPGVAAAVAAVAERRELLLALRLATAVLSLAAFSVIASARTSGWAGDYYARHLQYRYAVAVNVIVFAYSVAQSLGKIRHLVSPRFTFRTMSSYYCSLFLDQVLAYLLMSASSAAASRNDLWVSRFGTDAFVRKITGALWLSFVAFLVLALNAVISTANLFSMV</sequence>
<feature type="compositionally biased region" description="Low complexity" evidence="9">
    <location>
        <begin position="87"/>
        <end position="96"/>
    </location>
</feature>
<keyword evidence="4 8" id="KW-1003">Cell membrane</keyword>
<comment type="subunit">
    <text evidence="3 8">Homodimer and heterodimers.</text>
</comment>
<accession>A0A804QRZ2</accession>
<dbReference type="InterPro" id="IPR006702">
    <property type="entry name" value="CASP_dom"/>
</dbReference>
<dbReference type="Gramene" id="Zm00001eb359200_T001">
    <property type="protein sequence ID" value="Zm00001eb359200_P001"/>
    <property type="gene ID" value="Zm00001eb359200"/>
</dbReference>
<evidence type="ECO:0000256" key="2">
    <source>
        <dbReference type="ARBA" id="ARBA00007651"/>
    </source>
</evidence>
<dbReference type="InParanoid" id="A0A804QRZ2"/>
<evidence type="ECO:0000256" key="4">
    <source>
        <dbReference type="ARBA" id="ARBA00022475"/>
    </source>
</evidence>
<feature type="transmembrane region" description="Helical" evidence="8">
    <location>
        <begin position="225"/>
        <end position="247"/>
    </location>
</feature>
<keyword evidence="5 8" id="KW-0812">Transmembrane</keyword>